<dbReference type="EMBL" id="CP011213">
    <property type="protein sequence ID" value="AKM82189.1"/>
    <property type="molecule type" value="Genomic_DNA"/>
</dbReference>
<dbReference type="GO" id="GO:0006654">
    <property type="term" value="P:phosphatidic acid biosynthetic process"/>
    <property type="evidence" value="ECO:0007669"/>
    <property type="project" value="TreeGrafter"/>
</dbReference>
<dbReference type="Proteomes" id="UP000035648">
    <property type="component" value="Chromosome"/>
</dbReference>
<gene>
    <name evidence="4" type="ORF">UT28_C0001G0383</name>
</gene>
<keyword evidence="2 4" id="KW-0012">Acyltransferase</keyword>
<reference evidence="4 5" key="1">
    <citation type="journal article" date="2015" name="Nature">
        <title>rRNA introns, odd ribosomes, and small enigmatic genomes across a large radiation of phyla.</title>
        <authorList>
            <person name="Brown C.T."/>
            <person name="Hug L.A."/>
            <person name="Thomas B.C."/>
            <person name="Sharon I."/>
            <person name="Castelle C.J."/>
            <person name="Singh A."/>
            <person name="Wilkins M.J."/>
            <person name="Williams K.H."/>
            <person name="Banfield J.F."/>
        </authorList>
    </citation>
    <scope>NUCLEOTIDE SEQUENCE [LARGE SCALE GENOMIC DNA]</scope>
</reference>
<dbReference type="CDD" id="cd07989">
    <property type="entry name" value="LPLAT_AGPAT-like"/>
    <property type="match status" value="1"/>
</dbReference>
<accession>A0A0G4B2R4</accession>
<evidence type="ECO:0000256" key="1">
    <source>
        <dbReference type="ARBA" id="ARBA00022679"/>
    </source>
</evidence>
<dbReference type="STRING" id="1618337.UT28_C0001G0383"/>
<organism evidence="4 5">
    <name type="scientific">Berkelbacteria bacterium GW2011_GWE1_39_12</name>
    <dbReference type="NCBI Taxonomy" id="1618337"/>
    <lineage>
        <taxon>Bacteria</taxon>
        <taxon>Candidatus Berkelbacteria</taxon>
    </lineage>
</organism>
<dbReference type="SUPFAM" id="SSF69593">
    <property type="entry name" value="Glycerol-3-phosphate (1)-acyltransferase"/>
    <property type="match status" value="1"/>
</dbReference>
<dbReference type="Pfam" id="PF01553">
    <property type="entry name" value="Acyltransferase"/>
    <property type="match status" value="1"/>
</dbReference>
<dbReference type="SMART" id="SM00563">
    <property type="entry name" value="PlsC"/>
    <property type="match status" value="1"/>
</dbReference>
<proteinExistence type="predicted"/>
<evidence type="ECO:0000256" key="2">
    <source>
        <dbReference type="ARBA" id="ARBA00023315"/>
    </source>
</evidence>
<dbReference type="PANTHER" id="PTHR10434:SF40">
    <property type="entry name" value="1-ACYL-SN-GLYCEROL-3-PHOSPHATE ACYLTRANSFERASE"/>
    <property type="match status" value="1"/>
</dbReference>
<dbReference type="KEGG" id="bbgw:UT28_C0001G0383"/>
<sequence>MVYFISVLILRVMAFMFWKIDWLNTSSIPKTGAVFFVSKHSSWKDIIIIGLVSKRPVHFVAKVELWQINRFISWWLNAVGAIPIDREHPDPSTFKRVRKLLKDGEVVAIFPEGTRNDERKITHFFEGVGVMSAKIDMVKLVPIVPDHKESIKRFGFVPAFHSVVTVGCATIADNLKSKDINDAIERNLKELAAIAFNLA</sequence>
<feature type="domain" description="Phospholipid/glycerol acyltransferase" evidence="3">
    <location>
        <begin position="34"/>
        <end position="148"/>
    </location>
</feature>
<dbReference type="PANTHER" id="PTHR10434">
    <property type="entry name" value="1-ACYL-SN-GLYCEROL-3-PHOSPHATE ACYLTRANSFERASE"/>
    <property type="match status" value="1"/>
</dbReference>
<name>A0A0G4B2R4_9BACT</name>
<keyword evidence="1 4" id="KW-0808">Transferase</keyword>
<dbReference type="EC" id="2.3.1.51" evidence="4"/>
<protein>
    <submittedName>
        <fullName evidence="4">1-acyl-sn-glycerol-3-phosphate acyltransferase, 1-acyl-sn-glycerol-3-phosphate acyltransferase</fullName>
        <ecNumber evidence="4">2.3.1.51</ecNumber>
    </submittedName>
</protein>
<evidence type="ECO:0000313" key="5">
    <source>
        <dbReference type="Proteomes" id="UP000035648"/>
    </source>
</evidence>
<dbReference type="AlphaFoldDB" id="A0A0G4B2R4"/>
<dbReference type="InterPro" id="IPR002123">
    <property type="entry name" value="Plipid/glycerol_acylTrfase"/>
</dbReference>
<dbReference type="GO" id="GO:0003841">
    <property type="term" value="F:1-acylglycerol-3-phosphate O-acyltransferase activity"/>
    <property type="evidence" value="ECO:0007669"/>
    <property type="project" value="UniProtKB-EC"/>
</dbReference>
<evidence type="ECO:0000313" key="4">
    <source>
        <dbReference type="EMBL" id="AKM82189.1"/>
    </source>
</evidence>
<evidence type="ECO:0000259" key="3">
    <source>
        <dbReference type="SMART" id="SM00563"/>
    </source>
</evidence>